<evidence type="ECO:0000313" key="2">
    <source>
        <dbReference type="EMBL" id="MDP5307552.1"/>
    </source>
</evidence>
<proteinExistence type="predicted"/>
<feature type="region of interest" description="Disordered" evidence="1">
    <location>
        <begin position="62"/>
        <end position="95"/>
    </location>
</feature>
<gene>
    <name evidence="2" type="ORF">Q5Y72_10655</name>
</gene>
<protein>
    <submittedName>
        <fullName evidence="2">Uncharacterized protein</fullName>
    </submittedName>
</protein>
<dbReference type="Proteomes" id="UP001224997">
    <property type="component" value="Unassembled WGS sequence"/>
</dbReference>
<sequence>MTGWLQLRPTAIGGGMVASYGQITDSLLVPAQAIVERPSAGPGSPDPLPCPAGCTIASLPAIPKGPRVAAHPPQSRLALPRRHPTASPRAPPPMI</sequence>
<reference evidence="2 3" key="1">
    <citation type="submission" date="2023-08" db="EMBL/GenBank/DDBJ databases">
        <authorList>
            <person name="Park J.-S."/>
        </authorList>
    </citation>
    <scope>NUCLEOTIDE SEQUENCE [LARGE SCALE GENOMIC DNA]</scope>
    <source>
        <strain evidence="2 3">2205BS29-5</strain>
    </source>
</reference>
<accession>A0ABT9JCM1</accession>
<dbReference type="EMBL" id="JAVAMQ010000008">
    <property type="protein sequence ID" value="MDP5307552.1"/>
    <property type="molecule type" value="Genomic_DNA"/>
</dbReference>
<evidence type="ECO:0000313" key="3">
    <source>
        <dbReference type="Proteomes" id="UP001224997"/>
    </source>
</evidence>
<keyword evidence="3" id="KW-1185">Reference proteome</keyword>
<organism evidence="2 3">
    <name type="scientific">Paracoccus spongiarum</name>
    <dbReference type="NCBI Taxonomy" id="3064387"/>
    <lineage>
        <taxon>Bacteria</taxon>
        <taxon>Pseudomonadati</taxon>
        <taxon>Pseudomonadota</taxon>
        <taxon>Alphaproteobacteria</taxon>
        <taxon>Rhodobacterales</taxon>
        <taxon>Paracoccaceae</taxon>
        <taxon>Paracoccus</taxon>
    </lineage>
</organism>
<name>A0ABT9JCM1_9RHOB</name>
<evidence type="ECO:0000256" key="1">
    <source>
        <dbReference type="SAM" id="MobiDB-lite"/>
    </source>
</evidence>
<comment type="caution">
    <text evidence="2">The sequence shown here is derived from an EMBL/GenBank/DDBJ whole genome shotgun (WGS) entry which is preliminary data.</text>
</comment>
<dbReference type="RefSeq" id="WP_305963403.1">
    <property type="nucleotide sequence ID" value="NZ_JAVAMQ010000008.1"/>
</dbReference>